<dbReference type="PROSITE" id="PS00678">
    <property type="entry name" value="WD_REPEATS_1"/>
    <property type="match status" value="4"/>
</dbReference>
<feature type="compositionally biased region" description="Polar residues" evidence="4">
    <location>
        <begin position="462"/>
        <end position="478"/>
    </location>
</feature>
<evidence type="ECO:0000313" key="8">
    <source>
        <dbReference type="EMBL" id="NEC37175.1"/>
    </source>
</evidence>
<evidence type="ECO:0000313" key="9">
    <source>
        <dbReference type="Proteomes" id="UP000475666"/>
    </source>
</evidence>
<dbReference type="GO" id="GO:0007165">
    <property type="term" value="P:signal transduction"/>
    <property type="evidence" value="ECO:0007669"/>
    <property type="project" value="InterPro"/>
</dbReference>
<dbReference type="AlphaFoldDB" id="A0A6G3TL42"/>
<accession>A0A6G3TL42</accession>
<evidence type="ECO:0000256" key="2">
    <source>
        <dbReference type="ARBA" id="ARBA00022737"/>
    </source>
</evidence>
<dbReference type="Gene3D" id="2.130.10.10">
    <property type="entry name" value="YVTN repeat-like/Quinoprotein amine dehydrogenase"/>
    <property type="match status" value="6"/>
</dbReference>
<evidence type="ECO:0000256" key="4">
    <source>
        <dbReference type="SAM" id="MobiDB-lite"/>
    </source>
</evidence>
<keyword evidence="2" id="KW-0677">Repeat</keyword>
<dbReference type="Pfam" id="PF13676">
    <property type="entry name" value="TIR_2"/>
    <property type="match status" value="1"/>
</dbReference>
<organism evidence="8 9">
    <name type="scientific">Streptomyces rubrogriseus</name>
    <dbReference type="NCBI Taxonomy" id="194673"/>
    <lineage>
        <taxon>Bacteria</taxon>
        <taxon>Bacillati</taxon>
        <taxon>Actinomycetota</taxon>
        <taxon>Actinomycetes</taxon>
        <taxon>Kitasatosporales</taxon>
        <taxon>Streptomycetaceae</taxon>
        <taxon>Streptomyces</taxon>
        <taxon>Streptomyces violaceoruber group</taxon>
    </lineage>
</organism>
<feature type="domain" description="TIR" evidence="6">
    <location>
        <begin position="49"/>
        <end position="142"/>
    </location>
</feature>
<evidence type="ECO:0000256" key="3">
    <source>
        <dbReference type="PROSITE-ProRule" id="PRU00221"/>
    </source>
</evidence>
<dbReference type="InterPro" id="IPR035897">
    <property type="entry name" value="Toll_tir_struct_dom_sf"/>
</dbReference>
<dbReference type="InterPro" id="IPR019775">
    <property type="entry name" value="WD40_repeat_CS"/>
</dbReference>
<feature type="repeat" description="WD" evidence="3">
    <location>
        <begin position="833"/>
        <end position="874"/>
    </location>
</feature>
<feature type="repeat" description="WD" evidence="3">
    <location>
        <begin position="876"/>
        <end position="910"/>
    </location>
</feature>
<dbReference type="PANTHER" id="PTHR45333:SF1">
    <property type="entry name" value="CHROMOSOME UNDETERMINED SCAFFOLD_625, WHOLE GENOME SHOTGUN SEQUENCE"/>
    <property type="match status" value="1"/>
</dbReference>
<feature type="repeat" description="WD" evidence="3">
    <location>
        <begin position="757"/>
        <end position="788"/>
    </location>
</feature>
<feature type="repeat" description="WD" evidence="3">
    <location>
        <begin position="540"/>
        <end position="574"/>
    </location>
</feature>
<dbReference type="InterPro" id="IPR000157">
    <property type="entry name" value="TIR_dom"/>
</dbReference>
<dbReference type="InterPro" id="IPR001680">
    <property type="entry name" value="WD40_rpt"/>
</dbReference>
<dbReference type="Pfam" id="PF00400">
    <property type="entry name" value="WD40"/>
    <property type="match status" value="11"/>
</dbReference>
<evidence type="ECO:0000256" key="5">
    <source>
        <dbReference type="SAM" id="Phobius"/>
    </source>
</evidence>
<dbReference type="Gene3D" id="3.40.50.10140">
    <property type="entry name" value="Toll/interleukin-1 receptor homology (TIR) domain"/>
    <property type="match status" value="1"/>
</dbReference>
<dbReference type="CDD" id="cd00200">
    <property type="entry name" value="WD40"/>
    <property type="match status" value="2"/>
</dbReference>
<reference evidence="8 9" key="1">
    <citation type="submission" date="2020-01" db="EMBL/GenBank/DDBJ databases">
        <title>Insect and environment-associated Actinomycetes.</title>
        <authorList>
            <person name="Currrie C."/>
            <person name="Chevrette M."/>
            <person name="Carlson C."/>
            <person name="Stubbendieck R."/>
            <person name="Wendt-Pienkowski E."/>
        </authorList>
    </citation>
    <scope>NUCLEOTIDE SEQUENCE [LARGE SCALE GENOMIC DNA]</scope>
    <source>
        <strain evidence="8 9">SID7739</strain>
    </source>
</reference>
<sequence>MGRSRLPADRLMRTRWSPRGRGLGSASARLRSAVAGRGTVRAELGYGAFLSYSGERDRRWLPQLRHAIEKQSRPWYKPPYIRVFLDKTGVSIGPELWGKIEAGLARSDWLVVLASPEARSSVWVDREIAWWLEHKSVHTILLVVTAGQLVWDERRGDWDPERSTALPARLAGKFERQPVWKSVDPRPDGDAGFSPDDAGFSPDVDGVAFGVASVVRGLPEDELRSEGLRDTRRNLRTARIVAAALGCLLLVASTLSVVAVLSRAEATRQRDQAVVQQLITQSSLLAERDPFAARLKALAAWRIDPSPETRFAVLDAAVDPASGVLSHSVPVDSVAFSPDGRTVASGGSDGVVRIWRTGTQRTAGRPLIGHHQGVTSIAFAPDGRTLASSGFDGTVRLWHLADRTQIGAPFNAGAGTVRSVVFGRDGRTLVTVDEADSGTVRVWDVATHRQTGHLLHGPGSVLGTNADGSRVGSSTSQGGIRLWDTESGAPAGAALKGGDGVVTALSFSPDGKTFATADLAGNLRLWDIGARAPVGEPIAAPSTSTGARSITFSPDGAMLAAAYEDGGVRLWDLRRRAQVGGPLLAHTSTVESVAFSPDGSVLASASADTTVRLWDVRTLRQAGAPIDTGGTGAAALSPDGRSLAVVDSEQAVRLWNVVARRRVGEPLVRGVDSFSPSLAFRADGAVLAIGSDGLRLREVATRRPVGEPLLGTGDVGALSFGSDGRTLVSGGPDSVHVWDLTARPPTGTALGPGSVGVALSPDGRSLATTTQDDTVVFWDMATRRRTGETPGDHTAQITAVAWSPDGTTLATAGRDDTVRLWDAATRERIGAPLRGHHGGVTSVVFSPDGRTLATGGNDGTVRLWDVAMERPIGAPLEGHGAGVTGTAFTPGGDTLVSWAQDGTARLWNVEATADPVRSLCAWADGAFTTDRWHEDVPPGPASRTLCPE</sequence>
<feature type="repeat" description="WD" evidence="3">
    <location>
        <begin position="790"/>
        <end position="831"/>
    </location>
</feature>
<protein>
    <submittedName>
        <fullName evidence="8">TIR domain-containing protein</fullName>
    </submittedName>
</protein>
<dbReference type="InterPro" id="IPR020472">
    <property type="entry name" value="WD40_PAC1"/>
</dbReference>
<dbReference type="Proteomes" id="UP000475666">
    <property type="component" value="Unassembled WGS sequence"/>
</dbReference>
<proteinExistence type="predicted"/>
<dbReference type="SUPFAM" id="SSF50978">
    <property type="entry name" value="WD40 repeat-like"/>
    <property type="match status" value="2"/>
</dbReference>
<comment type="caution">
    <text evidence="8">The sequence shown here is derived from an EMBL/GenBank/DDBJ whole genome shotgun (WGS) entry which is preliminary data.</text>
</comment>
<gene>
    <name evidence="7" type="ORF">G3I66_13435</name>
    <name evidence="8" type="ORF">G3I66_28960</name>
</gene>
<feature type="region of interest" description="Disordered" evidence="4">
    <location>
        <begin position="454"/>
        <end position="480"/>
    </location>
</feature>
<evidence type="ECO:0000256" key="1">
    <source>
        <dbReference type="ARBA" id="ARBA00022574"/>
    </source>
</evidence>
<feature type="repeat" description="WD" evidence="3">
    <location>
        <begin position="495"/>
        <end position="528"/>
    </location>
</feature>
<name>A0A6G3TL42_9ACTN</name>
<feature type="repeat" description="WD" evidence="3">
    <location>
        <begin position="324"/>
        <end position="365"/>
    </location>
</feature>
<dbReference type="SUPFAM" id="SSF52200">
    <property type="entry name" value="Toll/Interleukin receptor TIR domain"/>
    <property type="match status" value="1"/>
</dbReference>
<dbReference type="RefSeq" id="WP_164274056.1">
    <property type="nucleotide sequence ID" value="NZ_JAAGMQ010000384.1"/>
</dbReference>
<dbReference type="InterPro" id="IPR015943">
    <property type="entry name" value="WD40/YVTN_repeat-like_dom_sf"/>
</dbReference>
<dbReference type="PRINTS" id="PR00320">
    <property type="entry name" value="GPROTEINBRPT"/>
</dbReference>
<dbReference type="EMBL" id="JAAGMQ010000384">
    <property type="protein sequence ID" value="NEC34173.1"/>
    <property type="molecule type" value="Genomic_DNA"/>
</dbReference>
<feature type="transmembrane region" description="Helical" evidence="5">
    <location>
        <begin position="240"/>
        <end position="261"/>
    </location>
</feature>
<dbReference type="SMART" id="SM00320">
    <property type="entry name" value="WD40"/>
    <property type="match status" value="13"/>
</dbReference>
<keyword evidence="5" id="KW-1133">Transmembrane helix</keyword>
<evidence type="ECO:0000313" key="7">
    <source>
        <dbReference type="EMBL" id="NEC34173.1"/>
    </source>
</evidence>
<evidence type="ECO:0000259" key="6">
    <source>
        <dbReference type="Pfam" id="PF13676"/>
    </source>
</evidence>
<keyword evidence="1 3" id="KW-0853">WD repeat</keyword>
<feature type="repeat" description="WD" evidence="3">
    <location>
        <begin position="583"/>
        <end position="624"/>
    </location>
</feature>
<dbReference type="EMBL" id="JAAGMQ010000855">
    <property type="protein sequence ID" value="NEC37175.1"/>
    <property type="molecule type" value="Genomic_DNA"/>
</dbReference>
<keyword evidence="5" id="KW-0812">Transmembrane</keyword>
<dbReference type="PANTHER" id="PTHR45333">
    <property type="entry name" value="MEMBRANE PROTEIN-RELATED"/>
    <property type="match status" value="1"/>
</dbReference>
<dbReference type="InterPro" id="IPR036322">
    <property type="entry name" value="WD40_repeat_dom_sf"/>
</dbReference>
<dbReference type="PROSITE" id="PS50294">
    <property type="entry name" value="WD_REPEATS_REGION"/>
    <property type="match status" value="8"/>
</dbReference>
<dbReference type="PROSITE" id="PS50082">
    <property type="entry name" value="WD_REPEATS_2"/>
    <property type="match status" value="9"/>
</dbReference>
<keyword evidence="5" id="KW-0472">Membrane</keyword>
<feature type="repeat" description="WD" evidence="3">
    <location>
        <begin position="367"/>
        <end position="408"/>
    </location>
</feature>